<dbReference type="InterPro" id="IPR050463">
    <property type="entry name" value="Gfo/Idh/MocA_oxidrdct_glycsds"/>
</dbReference>
<dbReference type="PANTHER" id="PTHR43818:SF11">
    <property type="entry name" value="BCDNA.GH03377"/>
    <property type="match status" value="1"/>
</dbReference>
<dbReference type="Pfam" id="PF01408">
    <property type="entry name" value="GFO_IDH_MocA"/>
    <property type="match status" value="1"/>
</dbReference>
<proteinExistence type="predicted"/>
<dbReference type="InterPro" id="IPR000683">
    <property type="entry name" value="Gfo/Idh/MocA-like_OxRdtase_N"/>
</dbReference>
<keyword evidence="5" id="KW-1185">Reference proteome</keyword>
<dbReference type="RefSeq" id="WP_194106314.1">
    <property type="nucleotide sequence ID" value="NZ_JADFFM010000001.1"/>
</dbReference>
<reference evidence="4 5" key="1">
    <citation type="submission" date="2020-10" db="EMBL/GenBank/DDBJ databases">
        <title>Mucilaginibacter mali sp. nov., isolated from rhizosphere soil of apple orchard.</title>
        <authorList>
            <person name="Lee J.-S."/>
            <person name="Kim H.S."/>
            <person name="Kim J.-S."/>
        </authorList>
    </citation>
    <scope>NUCLEOTIDE SEQUENCE [LARGE SCALE GENOMIC DNA]</scope>
    <source>
        <strain evidence="4 5">KCTC 23157</strain>
    </source>
</reference>
<dbReference type="PANTHER" id="PTHR43818">
    <property type="entry name" value="BCDNA.GH03377"/>
    <property type="match status" value="1"/>
</dbReference>
<dbReference type="SUPFAM" id="SSF51735">
    <property type="entry name" value="NAD(P)-binding Rossmann-fold domains"/>
    <property type="match status" value="1"/>
</dbReference>
<accession>A0ABR9XIT0</accession>
<organism evidence="4 5">
    <name type="scientific">Mucilaginibacter boryungensis</name>
    <dbReference type="NCBI Taxonomy" id="768480"/>
    <lineage>
        <taxon>Bacteria</taxon>
        <taxon>Pseudomonadati</taxon>
        <taxon>Bacteroidota</taxon>
        <taxon>Sphingobacteriia</taxon>
        <taxon>Sphingobacteriales</taxon>
        <taxon>Sphingobacteriaceae</taxon>
        <taxon>Mucilaginibacter</taxon>
    </lineage>
</organism>
<dbReference type="Gene3D" id="3.40.50.720">
    <property type="entry name" value="NAD(P)-binding Rossmann-like Domain"/>
    <property type="match status" value="1"/>
</dbReference>
<gene>
    <name evidence="4" type="ORF">IRJ18_11335</name>
</gene>
<dbReference type="InterPro" id="IPR036291">
    <property type="entry name" value="NAD(P)-bd_dom_sf"/>
</dbReference>
<evidence type="ECO:0000313" key="5">
    <source>
        <dbReference type="Proteomes" id="UP000632774"/>
    </source>
</evidence>
<evidence type="ECO:0000313" key="4">
    <source>
        <dbReference type="EMBL" id="MBE9666955.1"/>
    </source>
</evidence>
<evidence type="ECO:0000259" key="2">
    <source>
        <dbReference type="Pfam" id="PF01408"/>
    </source>
</evidence>
<dbReference type="Gene3D" id="3.30.360.10">
    <property type="entry name" value="Dihydrodipicolinate Reductase, domain 2"/>
    <property type="match status" value="1"/>
</dbReference>
<name>A0ABR9XIT0_9SPHI</name>
<dbReference type="SUPFAM" id="SSF55347">
    <property type="entry name" value="Glyceraldehyde-3-phosphate dehydrogenase-like, C-terminal domain"/>
    <property type="match status" value="1"/>
</dbReference>
<dbReference type="EMBL" id="JADFFM010000001">
    <property type="protein sequence ID" value="MBE9666955.1"/>
    <property type="molecule type" value="Genomic_DNA"/>
</dbReference>
<comment type="caution">
    <text evidence="4">The sequence shown here is derived from an EMBL/GenBank/DDBJ whole genome shotgun (WGS) entry which is preliminary data.</text>
</comment>
<dbReference type="Proteomes" id="UP000632774">
    <property type="component" value="Unassembled WGS sequence"/>
</dbReference>
<dbReference type="Pfam" id="PF22725">
    <property type="entry name" value="GFO_IDH_MocA_C3"/>
    <property type="match status" value="1"/>
</dbReference>
<evidence type="ECO:0000256" key="1">
    <source>
        <dbReference type="ARBA" id="ARBA00023002"/>
    </source>
</evidence>
<dbReference type="InterPro" id="IPR055170">
    <property type="entry name" value="GFO_IDH_MocA-like_dom"/>
</dbReference>
<keyword evidence="1" id="KW-0560">Oxidoreductase</keyword>
<protein>
    <submittedName>
        <fullName evidence="4">Gfo/Idh/MocA family oxidoreductase</fullName>
    </submittedName>
</protein>
<evidence type="ECO:0000259" key="3">
    <source>
        <dbReference type="Pfam" id="PF22725"/>
    </source>
</evidence>
<feature type="domain" description="GFO/IDH/MocA-like oxidoreductase" evidence="3">
    <location>
        <begin position="132"/>
        <end position="258"/>
    </location>
</feature>
<feature type="domain" description="Gfo/Idh/MocA-like oxidoreductase N-terminal" evidence="2">
    <location>
        <begin position="4"/>
        <end position="124"/>
    </location>
</feature>
<sequence>MAGINWGIIGCGDVTELKSGPAFNKIASSKLVAVMRRDAEKAADYAVRHKVGKWYNDAGKLMDDEEINAVYIATPPASHAPYAIDALRRGLNVYVEKPVTRTAAEARAIADAVKQSGAKLTVAHYRRAVPMFLYVKDLLNRQVIGDIRTVQIRMWQSSRPELIADVRHQWRLDPDLSGGGYFHDLAPHQLDLMLYYFGEPQAYHGYALNQSQQNKADDHVCGQIVFKNKVVVNGSWCFNVTEKEIVDSCEIVGSKGKITFPFFGKTVSWYNNTDNQTITFEHPQHIQQPHITNIVSYFNGGQSNPCSIEEAIVLMDIMDAFCTHN</sequence>